<gene>
    <name evidence="3" type="ORF">CSIM01_10238</name>
</gene>
<dbReference type="SMART" id="SM00484">
    <property type="entry name" value="XPGI"/>
    <property type="match status" value="1"/>
</dbReference>
<feature type="domain" description="XPG-I" evidence="2">
    <location>
        <begin position="114"/>
        <end position="190"/>
    </location>
</feature>
<dbReference type="PANTHER" id="PTHR11081">
    <property type="entry name" value="FLAP ENDONUCLEASE FAMILY MEMBER"/>
    <property type="match status" value="1"/>
</dbReference>
<dbReference type="InterPro" id="IPR041177">
    <property type="entry name" value="GEN1_C"/>
</dbReference>
<dbReference type="InterPro" id="IPR006084">
    <property type="entry name" value="XPG/Rad2"/>
</dbReference>
<accession>A0A135T2D5</accession>
<organism evidence="3 4">
    <name type="scientific">Colletotrichum simmondsii</name>
    <dbReference type="NCBI Taxonomy" id="703756"/>
    <lineage>
        <taxon>Eukaryota</taxon>
        <taxon>Fungi</taxon>
        <taxon>Dikarya</taxon>
        <taxon>Ascomycota</taxon>
        <taxon>Pezizomycotina</taxon>
        <taxon>Sordariomycetes</taxon>
        <taxon>Hypocreomycetidae</taxon>
        <taxon>Glomerellales</taxon>
        <taxon>Glomerellaceae</taxon>
        <taxon>Colletotrichum</taxon>
        <taxon>Colletotrichum acutatum species complex</taxon>
    </lineage>
</organism>
<feature type="compositionally biased region" description="Low complexity" evidence="1">
    <location>
        <begin position="564"/>
        <end position="574"/>
    </location>
</feature>
<dbReference type="Gene3D" id="3.40.50.1010">
    <property type="entry name" value="5'-nuclease"/>
    <property type="match status" value="2"/>
</dbReference>
<sequence>MIARSHSHDNHRIYRELGPGRRVSLAKLATEKLETTGRPLRIAIDIAIWQFQTQAARGSDSASNLAASELTDFTSLGIHPIFVFDGPHKPAFKRNKRSGKGDGVAIAMAKRVIRLFGFPVHDAPGEAEAECALLQQRNIVDAVLSEDVDTIMFGCTRSLRNWSAEGTRGAKTPTHVSMYEVDDLLSAETGLDREGMVLVALMSGGDYIPEGVPGCGPKVACEAAKAGFGKSLCRLKIEDDDQFDEWRRTLRHELRTNESGFFRVRHKALSIPDKFPDRQVLRYYTHPVVSSAITIDRLKAGLNWSRPIDVQGLRYFADETLDWVNKIGAIKLTRVLSPALLVHKLLERHLSDRASYQTAGEMEKEESKLINRIAGIRSHHSTDGIPELRVAHIPTDIVGLDLLQELDEVDEVPFDRQGLGLNSDEEFEAAIDGEGVPASSQAVPKSIFDPYAAQMIWLPESLVKLGAPLAVEDWEEKQRTKATKASTKPKSTSSKGVGKRKPAKAVPAEAGALDKWMQITKGTTTRQSAKTGGATSQHQVDDEDVLPPQPPRPTIPRPDPTKTAAAFPASSSSSQRTNPLPRPINRSKQSRSDGKVSATAEPTAHSNSWAYAGSQHMPRITKPRQPAEPILLSSSPVRASPALPFPSLKIPLSPLSPSSPSRPSSPPTPEHIIIDLSGLDEDSFVEPATNSPTASTSAPRLLSQSPGKLRGSTKGSSPIRLATIPSKTQRGLKQTRIESFVTGNTTRPTADQETNHDRQPKSVQSGVRLGTSITVSQTAKVKPAVPMDAAGAGFRGFRTTKVTASSWLESDDAFAPKPIVKAASREARKKVMVPRTSVNGFFRVVEVSDEEWVAGTKATMASERLTKDDGWRQSEVSIIDLTGDDD</sequence>
<evidence type="ECO:0000313" key="4">
    <source>
        <dbReference type="Proteomes" id="UP000070328"/>
    </source>
</evidence>
<dbReference type="FunFam" id="3.40.50.1010:FF:000037">
    <property type="entry name" value="Rad2-like endonuclease, putative (AFU_orthologue AFUA_3G13260)"/>
    <property type="match status" value="1"/>
</dbReference>
<evidence type="ECO:0000256" key="1">
    <source>
        <dbReference type="SAM" id="MobiDB-lite"/>
    </source>
</evidence>
<dbReference type="InterPro" id="IPR006086">
    <property type="entry name" value="XPG-I_dom"/>
</dbReference>
<dbReference type="EMBL" id="JFBX01000307">
    <property type="protein sequence ID" value="KXH42291.1"/>
    <property type="molecule type" value="Genomic_DNA"/>
</dbReference>
<protein>
    <recommendedName>
        <fullName evidence="2">XPG-I domain-containing protein</fullName>
    </recommendedName>
</protein>
<feature type="compositionally biased region" description="Low complexity" evidence="1">
    <location>
        <begin position="483"/>
        <end position="495"/>
    </location>
</feature>
<evidence type="ECO:0000259" key="2">
    <source>
        <dbReference type="SMART" id="SM00484"/>
    </source>
</evidence>
<name>A0A135T2D5_9PEZI</name>
<keyword evidence="4" id="KW-1185">Reference proteome</keyword>
<dbReference type="CDD" id="cd09870">
    <property type="entry name" value="PIN_YEN1"/>
    <property type="match status" value="1"/>
</dbReference>
<feature type="compositionally biased region" description="Pro residues" evidence="1">
    <location>
        <begin position="547"/>
        <end position="558"/>
    </location>
</feature>
<dbReference type="AlphaFoldDB" id="A0A135T2D5"/>
<dbReference type="OrthoDB" id="2959108at2759"/>
<feature type="compositionally biased region" description="Polar residues" evidence="1">
    <location>
        <begin position="520"/>
        <end position="538"/>
    </location>
</feature>
<dbReference type="Proteomes" id="UP000070328">
    <property type="component" value="Unassembled WGS sequence"/>
</dbReference>
<dbReference type="CDD" id="cd09906">
    <property type="entry name" value="H3TH_YEN1"/>
    <property type="match status" value="1"/>
</dbReference>
<feature type="region of interest" description="Disordered" evidence="1">
    <location>
        <begin position="478"/>
        <end position="719"/>
    </location>
</feature>
<dbReference type="Pfam" id="PF18380">
    <property type="entry name" value="GEN1_C"/>
    <property type="match status" value="1"/>
</dbReference>
<proteinExistence type="predicted"/>
<dbReference type="Pfam" id="PF00867">
    <property type="entry name" value="XPG_I"/>
    <property type="match status" value="1"/>
</dbReference>
<dbReference type="InterPro" id="IPR029060">
    <property type="entry name" value="PIN-like_dom_sf"/>
</dbReference>
<feature type="compositionally biased region" description="Polar residues" evidence="1">
    <location>
        <begin position="688"/>
        <end position="706"/>
    </location>
</feature>
<feature type="compositionally biased region" description="Low complexity" evidence="1">
    <location>
        <begin position="645"/>
        <end position="662"/>
    </location>
</feature>
<dbReference type="PANTHER" id="PTHR11081:SF75">
    <property type="entry name" value="ENDONUCLEASE, PUTATIVE (AFU_ORTHOLOGUE AFUA_3G13260)-RELATED"/>
    <property type="match status" value="1"/>
</dbReference>
<dbReference type="GO" id="GO:0008821">
    <property type="term" value="F:crossover junction DNA endonuclease activity"/>
    <property type="evidence" value="ECO:0007669"/>
    <property type="project" value="InterPro"/>
</dbReference>
<dbReference type="InterPro" id="IPR037316">
    <property type="entry name" value="Yen1_H3TH"/>
</dbReference>
<reference evidence="3 4" key="1">
    <citation type="submission" date="2014-02" db="EMBL/GenBank/DDBJ databases">
        <title>The genome sequence of Colletotrichum simmondsii CBS122122.</title>
        <authorList>
            <person name="Baroncelli R."/>
            <person name="Thon M.R."/>
        </authorList>
    </citation>
    <scope>NUCLEOTIDE SEQUENCE [LARGE SCALE GENOMIC DNA]</scope>
    <source>
        <strain evidence="3 4">CBS122122</strain>
    </source>
</reference>
<feature type="region of interest" description="Disordered" evidence="1">
    <location>
        <begin position="744"/>
        <end position="764"/>
    </location>
</feature>
<evidence type="ECO:0000313" key="3">
    <source>
        <dbReference type="EMBL" id="KXH42291.1"/>
    </source>
</evidence>
<dbReference type="SUPFAM" id="SSF47807">
    <property type="entry name" value="5' to 3' exonuclease, C-terminal subdomain"/>
    <property type="match status" value="1"/>
</dbReference>
<dbReference type="GO" id="GO:0017108">
    <property type="term" value="F:5'-flap endonuclease activity"/>
    <property type="evidence" value="ECO:0007669"/>
    <property type="project" value="TreeGrafter"/>
</dbReference>
<dbReference type="SUPFAM" id="SSF88723">
    <property type="entry name" value="PIN domain-like"/>
    <property type="match status" value="1"/>
</dbReference>
<dbReference type="PRINTS" id="PR00853">
    <property type="entry name" value="XPGRADSUPER"/>
</dbReference>
<dbReference type="GO" id="GO:0006281">
    <property type="term" value="P:DNA repair"/>
    <property type="evidence" value="ECO:0007669"/>
    <property type="project" value="UniProtKB-ARBA"/>
</dbReference>
<dbReference type="Gene3D" id="1.10.150.20">
    <property type="entry name" value="5' to 3' exonuclease, C-terminal subdomain"/>
    <property type="match status" value="1"/>
</dbReference>
<comment type="caution">
    <text evidence="3">The sequence shown here is derived from an EMBL/GenBank/DDBJ whole genome shotgun (WGS) entry which is preliminary data.</text>
</comment>
<dbReference type="InterPro" id="IPR036279">
    <property type="entry name" value="5-3_exonuclease_C_sf"/>
</dbReference>